<name>A0A0M0JI60_9EUKA</name>
<proteinExistence type="predicted"/>
<dbReference type="InterPro" id="IPR027417">
    <property type="entry name" value="P-loop_NTPase"/>
</dbReference>
<keyword evidence="3" id="KW-1185">Reference proteome</keyword>
<dbReference type="GO" id="GO:0006355">
    <property type="term" value="P:regulation of DNA-templated transcription"/>
    <property type="evidence" value="ECO:0007669"/>
    <property type="project" value="InterPro"/>
</dbReference>
<dbReference type="GO" id="GO:0031490">
    <property type="term" value="F:chromatin DNA binding"/>
    <property type="evidence" value="ECO:0007669"/>
    <property type="project" value="TreeGrafter"/>
</dbReference>
<dbReference type="AlphaFoldDB" id="A0A0M0JI60"/>
<dbReference type="Pfam" id="PF13872">
    <property type="entry name" value="AAA_34"/>
    <property type="match status" value="1"/>
</dbReference>
<accession>A0A0M0JI60</accession>
<protein>
    <recommendedName>
        <fullName evidence="1">Strawberry notch AAA domain-containing protein</fullName>
    </recommendedName>
</protein>
<dbReference type="PANTHER" id="PTHR12706:SF33">
    <property type="entry name" value="PROTEIN WITH HELICASE_C DOMAIN"/>
    <property type="match status" value="1"/>
</dbReference>
<evidence type="ECO:0000313" key="3">
    <source>
        <dbReference type="Proteomes" id="UP000037460"/>
    </source>
</evidence>
<reference evidence="3" key="1">
    <citation type="journal article" date="2015" name="PLoS Genet.">
        <title>Genome Sequence and Transcriptome Analyses of Chrysochromulina tobin: Metabolic Tools for Enhanced Algal Fitness in the Prominent Order Prymnesiales (Haptophyceae).</title>
        <authorList>
            <person name="Hovde B.T."/>
            <person name="Deodato C.R."/>
            <person name="Hunsperger H.M."/>
            <person name="Ryken S.A."/>
            <person name="Yost W."/>
            <person name="Jha R.K."/>
            <person name="Patterson J."/>
            <person name="Monnat R.J. Jr."/>
            <person name="Barlow S.B."/>
            <person name="Starkenburg S.R."/>
            <person name="Cattolico R.A."/>
        </authorList>
    </citation>
    <scope>NUCLEOTIDE SEQUENCE</scope>
    <source>
        <strain evidence="3">CCMP291</strain>
    </source>
</reference>
<sequence>MQPPTRCGFFLGDGAGVGKGRQLAGIILDNLARGRSKHLWFSSSADLKHDAVRDLSDLGCHLPVHDGCQGLDRGSKGLGLSTEMTRGVLFSTYATLVSATSAQKQSGKSRLRQLVEWCGGPDFEGCLMLDECHKAKNFQPGKEEASSKVAQAVIELQRALPMARVVYCSATGASDLSNMAYMERLGLWGPFSAFATFEAFTEGVKNRGVGGLEMLAMEMKASSPLRPTDGL</sequence>
<gene>
    <name evidence="2" type="ORF">Ctob_004019</name>
</gene>
<dbReference type="GO" id="GO:0005634">
    <property type="term" value="C:nucleus"/>
    <property type="evidence" value="ECO:0007669"/>
    <property type="project" value="TreeGrafter"/>
</dbReference>
<feature type="domain" description="Strawberry notch AAA" evidence="1">
    <location>
        <begin position="5"/>
        <end position="222"/>
    </location>
</feature>
<dbReference type="InterPro" id="IPR026741">
    <property type="entry name" value="SNO"/>
</dbReference>
<dbReference type="SUPFAM" id="SSF52540">
    <property type="entry name" value="P-loop containing nucleoside triphosphate hydrolases"/>
    <property type="match status" value="1"/>
</dbReference>
<evidence type="ECO:0000313" key="2">
    <source>
        <dbReference type="EMBL" id="KOO26165.1"/>
    </source>
</evidence>
<evidence type="ECO:0000259" key="1">
    <source>
        <dbReference type="Pfam" id="PF13872"/>
    </source>
</evidence>
<dbReference type="OrthoDB" id="5965205at2759"/>
<dbReference type="GO" id="GO:0042393">
    <property type="term" value="F:histone binding"/>
    <property type="evidence" value="ECO:0007669"/>
    <property type="project" value="TreeGrafter"/>
</dbReference>
<dbReference type="Gene3D" id="3.40.50.300">
    <property type="entry name" value="P-loop containing nucleotide triphosphate hydrolases"/>
    <property type="match status" value="1"/>
</dbReference>
<dbReference type="InterPro" id="IPR039187">
    <property type="entry name" value="SNO_AAA"/>
</dbReference>
<comment type="caution">
    <text evidence="2">The sequence shown here is derived from an EMBL/GenBank/DDBJ whole genome shotgun (WGS) entry which is preliminary data.</text>
</comment>
<organism evidence="2 3">
    <name type="scientific">Chrysochromulina tobinii</name>
    <dbReference type="NCBI Taxonomy" id="1460289"/>
    <lineage>
        <taxon>Eukaryota</taxon>
        <taxon>Haptista</taxon>
        <taxon>Haptophyta</taxon>
        <taxon>Prymnesiophyceae</taxon>
        <taxon>Prymnesiales</taxon>
        <taxon>Chrysochromulinaceae</taxon>
        <taxon>Chrysochromulina</taxon>
    </lineage>
</organism>
<dbReference type="PANTHER" id="PTHR12706">
    <property type="entry name" value="STRAWBERRY NOTCH-RELATED"/>
    <property type="match status" value="1"/>
</dbReference>
<dbReference type="EMBL" id="JWZX01002884">
    <property type="protein sequence ID" value="KOO26165.1"/>
    <property type="molecule type" value="Genomic_DNA"/>
</dbReference>
<dbReference type="Proteomes" id="UP000037460">
    <property type="component" value="Unassembled WGS sequence"/>
</dbReference>